<dbReference type="Proteomes" id="UP000246005">
    <property type="component" value="Unassembled WGS sequence"/>
</dbReference>
<keyword evidence="1" id="KW-0472">Membrane</keyword>
<dbReference type="RefSeq" id="WP_109639406.1">
    <property type="nucleotide sequence ID" value="NZ_QGHB01000010.1"/>
</dbReference>
<feature type="transmembrane region" description="Helical" evidence="1">
    <location>
        <begin position="38"/>
        <end position="58"/>
    </location>
</feature>
<name>A0A316HQP9_9PSEU</name>
<reference evidence="2 4" key="1">
    <citation type="submission" date="2018-05" db="EMBL/GenBank/DDBJ databases">
        <title>Genomic Encyclopedia of Type Strains, Phase IV (KMG-IV): sequencing the most valuable type-strain genomes for metagenomic binning, comparative biology and taxonomic classification.</title>
        <authorList>
            <person name="Goeker M."/>
        </authorList>
    </citation>
    <scope>NUCLEOTIDE SEQUENCE [LARGE SCALE GENOMIC DNA]</scope>
    <source>
        <strain evidence="3 5">DSM 45479</strain>
        <strain evidence="2 4">DSM 45480</strain>
    </source>
</reference>
<accession>A0A316HQP9</accession>
<keyword evidence="1" id="KW-1133">Transmembrane helix</keyword>
<sequence>MVDQPPPRHAKRYYLIVGPLLLAATVIGFVFIEEAGWALVLIGCAIGGFLAEGIADLVRYNRSKR</sequence>
<dbReference type="EMBL" id="QGHB01000010">
    <property type="protein sequence ID" value="PWK83576.1"/>
    <property type="molecule type" value="Genomic_DNA"/>
</dbReference>
<dbReference type="OrthoDB" id="3699804at2"/>
<keyword evidence="5" id="KW-1185">Reference proteome</keyword>
<keyword evidence="1" id="KW-0812">Transmembrane</keyword>
<evidence type="ECO:0000313" key="3">
    <source>
        <dbReference type="EMBL" id="RAS67366.1"/>
    </source>
</evidence>
<gene>
    <name evidence="3" type="ORF">C8D87_103705</name>
    <name evidence="2" type="ORF">C8D88_11032</name>
</gene>
<evidence type="ECO:0000313" key="5">
    <source>
        <dbReference type="Proteomes" id="UP000248714"/>
    </source>
</evidence>
<dbReference type="AlphaFoldDB" id="A0A316HQP9"/>
<proteinExistence type="predicted"/>
<evidence type="ECO:0000256" key="1">
    <source>
        <dbReference type="SAM" id="Phobius"/>
    </source>
</evidence>
<dbReference type="EMBL" id="QLTT01000003">
    <property type="protein sequence ID" value="RAS67366.1"/>
    <property type="molecule type" value="Genomic_DNA"/>
</dbReference>
<feature type="transmembrane region" description="Helical" evidence="1">
    <location>
        <begin position="12"/>
        <end position="32"/>
    </location>
</feature>
<organism evidence="2 4">
    <name type="scientific">Lentzea atacamensis</name>
    <dbReference type="NCBI Taxonomy" id="531938"/>
    <lineage>
        <taxon>Bacteria</taxon>
        <taxon>Bacillati</taxon>
        <taxon>Actinomycetota</taxon>
        <taxon>Actinomycetes</taxon>
        <taxon>Pseudonocardiales</taxon>
        <taxon>Pseudonocardiaceae</taxon>
        <taxon>Lentzea</taxon>
    </lineage>
</organism>
<evidence type="ECO:0000313" key="4">
    <source>
        <dbReference type="Proteomes" id="UP000246005"/>
    </source>
</evidence>
<evidence type="ECO:0000313" key="2">
    <source>
        <dbReference type="EMBL" id="PWK83576.1"/>
    </source>
</evidence>
<comment type="caution">
    <text evidence="2">The sequence shown here is derived from an EMBL/GenBank/DDBJ whole genome shotgun (WGS) entry which is preliminary data.</text>
</comment>
<dbReference type="Proteomes" id="UP000248714">
    <property type="component" value="Unassembled WGS sequence"/>
</dbReference>
<protein>
    <submittedName>
        <fullName evidence="2">Uncharacterized protein</fullName>
    </submittedName>
</protein>